<gene>
    <name evidence="4" type="ORF">ZT1E4_G2687</name>
</gene>
<dbReference type="PANTHER" id="PTHR47657:SF12">
    <property type="entry name" value="ZN(II)2CYS6 TRANSCRIPTION FACTOR (EUROFUNG)"/>
    <property type="match status" value="1"/>
</dbReference>
<dbReference type="GO" id="GO:0008270">
    <property type="term" value="F:zinc ion binding"/>
    <property type="evidence" value="ECO:0007669"/>
    <property type="project" value="InterPro"/>
</dbReference>
<dbReference type="SMART" id="SM00066">
    <property type="entry name" value="GAL4"/>
    <property type="match status" value="1"/>
</dbReference>
<dbReference type="GO" id="GO:0000981">
    <property type="term" value="F:DNA-binding transcription factor activity, RNA polymerase II-specific"/>
    <property type="evidence" value="ECO:0007669"/>
    <property type="project" value="InterPro"/>
</dbReference>
<accession>A0A2H1FXP4</accession>
<dbReference type="Proteomes" id="UP000245764">
    <property type="component" value="Chromosome 2"/>
</dbReference>
<dbReference type="Pfam" id="PF11951">
    <property type="entry name" value="Fungal_trans_2"/>
    <property type="match status" value="1"/>
</dbReference>
<feature type="region of interest" description="Disordered" evidence="2">
    <location>
        <begin position="535"/>
        <end position="569"/>
    </location>
</feature>
<reference evidence="5" key="1">
    <citation type="submission" date="2017-05" db="EMBL/GenBank/DDBJ databases">
        <authorList>
            <person name="Song R."/>
            <person name="Chenine A.L."/>
            <person name="Ruprecht R.M."/>
        </authorList>
    </citation>
    <scope>NUCLEOTIDE SEQUENCE [LARGE SCALE GENOMIC DNA]</scope>
</reference>
<dbReference type="Pfam" id="PF00172">
    <property type="entry name" value="Zn_clus"/>
    <property type="match status" value="1"/>
</dbReference>
<dbReference type="InterPro" id="IPR001138">
    <property type="entry name" value="Zn2Cys6_DnaBD"/>
</dbReference>
<organism evidence="4 5">
    <name type="scientific">Zymoseptoria tritici ST99CH_1E4</name>
    <dbReference type="NCBI Taxonomy" id="1276532"/>
    <lineage>
        <taxon>Eukaryota</taxon>
        <taxon>Fungi</taxon>
        <taxon>Dikarya</taxon>
        <taxon>Ascomycota</taxon>
        <taxon>Pezizomycotina</taxon>
        <taxon>Dothideomycetes</taxon>
        <taxon>Dothideomycetidae</taxon>
        <taxon>Mycosphaerellales</taxon>
        <taxon>Mycosphaerellaceae</taxon>
        <taxon>Zymoseptoria</taxon>
    </lineage>
</organism>
<evidence type="ECO:0000256" key="1">
    <source>
        <dbReference type="ARBA" id="ARBA00023242"/>
    </source>
</evidence>
<dbReference type="PANTHER" id="PTHR47657">
    <property type="entry name" value="STEROL REGULATORY ELEMENT-BINDING PROTEIN ECM22"/>
    <property type="match status" value="1"/>
</dbReference>
<feature type="domain" description="Zn(2)-C6 fungal-type" evidence="3">
    <location>
        <begin position="19"/>
        <end position="49"/>
    </location>
</feature>
<dbReference type="InterPro" id="IPR036864">
    <property type="entry name" value="Zn2-C6_fun-type_DNA-bd_sf"/>
</dbReference>
<dbReference type="EMBL" id="LT854254">
    <property type="protein sequence ID" value="SMR46069.1"/>
    <property type="molecule type" value="Genomic_DNA"/>
</dbReference>
<evidence type="ECO:0000313" key="5">
    <source>
        <dbReference type="Proteomes" id="UP000245764"/>
    </source>
</evidence>
<dbReference type="Gene3D" id="4.10.240.10">
    <property type="entry name" value="Zn(2)-C6 fungal-type DNA-binding domain"/>
    <property type="match status" value="1"/>
</dbReference>
<feature type="compositionally biased region" description="Polar residues" evidence="2">
    <location>
        <begin position="548"/>
        <end position="569"/>
    </location>
</feature>
<dbReference type="InterPro" id="IPR021858">
    <property type="entry name" value="Fun_TF"/>
</dbReference>
<dbReference type="PROSITE" id="PS00463">
    <property type="entry name" value="ZN2_CY6_FUNGAL_1"/>
    <property type="match status" value="1"/>
</dbReference>
<evidence type="ECO:0000256" key="2">
    <source>
        <dbReference type="SAM" id="MobiDB-lite"/>
    </source>
</evidence>
<dbReference type="PROSITE" id="PS50048">
    <property type="entry name" value="ZN2_CY6_FUNGAL_2"/>
    <property type="match status" value="1"/>
</dbReference>
<sequence length="569" mass="63296">MAGQGTGPSRRSHTKSRKGCKTCKRRHIRCDETFPQCRNCTKHQVRCDYMDSVESDTEGQHSPEQQSLLFSDGSDSQIEHWAQTGIFPFPSLQVFPPPQPQDYSMVELRLIYHLCTISNDLKLKGTSGLTLWAQRVPKFLSIASSYPYVMQALLSFSANHLAWSQSSDEFRNLHIHYGTIALRGLHEAIGNFSHVNADAVLAASLLLLWQATDWQSWSSLRAGIRSVLLTMHLWKHESIFAEYVDEDDLSSGAYPPRKLSHSQIDRHAILSTAIHSLQQLQHMISTHEAEAYWTGQLLSYMQRLHASTPAQNADESFSHLYLLRKWLFWIPSLLLQRQGGQGPAMLTLAHFYATALALEPLYPDLGATFCARMSLAPLEAIVLLTNAMQSQSMDRTSIEIATFMNYPQHMASHFRNSIAQQQTNFIKQESPHLARLTANTLDYTSIGNMSPAFAPLALHQSTGTSRPTPVVPSSSTSSSSTAYLDIGDSHSGFSLGTQNWGVAPSPGFPASDWAANVAATTTQAPANEQLYDYSNLGGFRGGTPANDYYQQQQRQNGAGPSNYQRQQDP</sequence>
<dbReference type="CDD" id="cd00067">
    <property type="entry name" value="GAL4"/>
    <property type="match status" value="1"/>
</dbReference>
<dbReference type="InterPro" id="IPR052400">
    <property type="entry name" value="Zn2-C6_fungal_TF"/>
</dbReference>
<keyword evidence="1" id="KW-0539">Nucleus</keyword>
<name>A0A2H1FXP4_ZYMTR</name>
<evidence type="ECO:0000313" key="4">
    <source>
        <dbReference type="EMBL" id="SMR46069.1"/>
    </source>
</evidence>
<feature type="compositionally biased region" description="Low complexity" evidence="2">
    <location>
        <begin position="461"/>
        <end position="481"/>
    </location>
</feature>
<proteinExistence type="predicted"/>
<evidence type="ECO:0000259" key="3">
    <source>
        <dbReference type="PROSITE" id="PS50048"/>
    </source>
</evidence>
<protein>
    <recommendedName>
        <fullName evidence="3">Zn(2)-C6 fungal-type domain-containing protein</fullName>
    </recommendedName>
</protein>
<dbReference type="SUPFAM" id="SSF57701">
    <property type="entry name" value="Zn2/Cys6 DNA-binding domain"/>
    <property type="match status" value="1"/>
</dbReference>
<feature type="region of interest" description="Disordered" evidence="2">
    <location>
        <begin position="459"/>
        <end position="483"/>
    </location>
</feature>
<dbReference type="AlphaFoldDB" id="A0A2H1FXP4"/>